<dbReference type="Proteomes" id="UP001153069">
    <property type="component" value="Unassembled WGS sequence"/>
</dbReference>
<keyword evidence="3" id="KW-1185">Reference proteome</keyword>
<name>A0A9N8HA56_9STRA</name>
<dbReference type="EMBL" id="CAICTM010000136">
    <property type="protein sequence ID" value="CAB9502453.1"/>
    <property type="molecule type" value="Genomic_DNA"/>
</dbReference>
<feature type="chain" id="PRO_5040225162" evidence="1">
    <location>
        <begin position="21"/>
        <end position="311"/>
    </location>
</feature>
<comment type="caution">
    <text evidence="2">The sequence shown here is derived from an EMBL/GenBank/DDBJ whole genome shotgun (WGS) entry which is preliminary data.</text>
</comment>
<feature type="signal peptide" evidence="1">
    <location>
        <begin position="1"/>
        <end position="20"/>
    </location>
</feature>
<proteinExistence type="predicted"/>
<sequence length="311" mass="33657">MKFLAISLFLVASFTEQSSAYCNDRPVPANWGGALLHCNSGCLACSASVDNNDGTKDVWINGYDCLQKSLSWMCCTDASCTSGSVVNANDTNMKENTHVLHIQNIPVDQMSLKIQVHDKAVYGNDSVRIDKCSGTQNPGGICTNVCSQVVSLADCPGPFNPSQSSHLENELDSDISIMEPSMDSEFDNSNNAPSDAQLGEGVVEVASNGECQLLHDIVEETLNNDTVFNKDAVSIANLGGYPTIKHTQVGENENFTVSSIEKMVQRQDSEECRLPEANASQKHCNTFEESLVVEAAELAYAEFKEDTTAFS</sequence>
<evidence type="ECO:0000313" key="3">
    <source>
        <dbReference type="Proteomes" id="UP001153069"/>
    </source>
</evidence>
<evidence type="ECO:0000256" key="1">
    <source>
        <dbReference type="SAM" id="SignalP"/>
    </source>
</evidence>
<accession>A0A9N8HA56</accession>
<gene>
    <name evidence="2" type="ORF">SEMRO_137_G064320.1</name>
</gene>
<protein>
    <submittedName>
        <fullName evidence="2">Uncharacterized protein</fullName>
    </submittedName>
</protein>
<organism evidence="2 3">
    <name type="scientific">Seminavis robusta</name>
    <dbReference type="NCBI Taxonomy" id="568900"/>
    <lineage>
        <taxon>Eukaryota</taxon>
        <taxon>Sar</taxon>
        <taxon>Stramenopiles</taxon>
        <taxon>Ochrophyta</taxon>
        <taxon>Bacillariophyta</taxon>
        <taxon>Bacillariophyceae</taxon>
        <taxon>Bacillariophycidae</taxon>
        <taxon>Naviculales</taxon>
        <taxon>Naviculaceae</taxon>
        <taxon>Seminavis</taxon>
    </lineage>
</organism>
<dbReference type="AlphaFoldDB" id="A0A9N8HA56"/>
<keyword evidence="1" id="KW-0732">Signal</keyword>
<evidence type="ECO:0000313" key="2">
    <source>
        <dbReference type="EMBL" id="CAB9502453.1"/>
    </source>
</evidence>
<reference evidence="2" key="1">
    <citation type="submission" date="2020-06" db="EMBL/GenBank/DDBJ databases">
        <authorList>
            <consortium name="Plant Systems Biology data submission"/>
        </authorList>
    </citation>
    <scope>NUCLEOTIDE SEQUENCE</scope>
    <source>
        <strain evidence="2">D6</strain>
    </source>
</reference>